<keyword evidence="5" id="KW-1185">Reference proteome</keyword>
<dbReference type="Proteomes" id="UP000054097">
    <property type="component" value="Unassembled WGS sequence"/>
</dbReference>
<keyword evidence="3" id="KW-0732">Signal</keyword>
<evidence type="ECO:0000256" key="1">
    <source>
        <dbReference type="SAM" id="MobiDB-lite"/>
    </source>
</evidence>
<feature type="region of interest" description="Disordered" evidence="1">
    <location>
        <begin position="53"/>
        <end position="119"/>
    </location>
</feature>
<organism evidence="4 5">
    <name type="scientific">Serendipita vermifera MAFF 305830</name>
    <dbReference type="NCBI Taxonomy" id="933852"/>
    <lineage>
        <taxon>Eukaryota</taxon>
        <taxon>Fungi</taxon>
        <taxon>Dikarya</taxon>
        <taxon>Basidiomycota</taxon>
        <taxon>Agaricomycotina</taxon>
        <taxon>Agaricomycetes</taxon>
        <taxon>Sebacinales</taxon>
        <taxon>Serendipitaceae</taxon>
        <taxon>Serendipita</taxon>
    </lineage>
</organism>
<evidence type="ECO:0000256" key="2">
    <source>
        <dbReference type="SAM" id="Phobius"/>
    </source>
</evidence>
<reference evidence="5" key="2">
    <citation type="submission" date="2015-01" db="EMBL/GenBank/DDBJ databases">
        <title>Evolutionary Origins and Diversification of the Mycorrhizal Mutualists.</title>
        <authorList>
            <consortium name="DOE Joint Genome Institute"/>
            <consortium name="Mycorrhizal Genomics Consortium"/>
            <person name="Kohler A."/>
            <person name="Kuo A."/>
            <person name="Nagy L.G."/>
            <person name="Floudas D."/>
            <person name="Copeland A."/>
            <person name="Barry K.W."/>
            <person name="Cichocki N."/>
            <person name="Veneault-Fourrey C."/>
            <person name="LaButti K."/>
            <person name="Lindquist E.A."/>
            <person name="Lipzen A."/>
            <person name="Lundell T."/>
            <person name="Morin E."/>
            <person name="Murat C."/>
            <person name="Riley R."/>
            <person name="Ohm R."/>
            <person name="Sun H."/>
            <person name="Tunlid A."/>
            <person name="Henrissat B."/>
            <person name="Grigoriev I.V."/>
            <person name="Hibbett D.S."/>
            <person name="Martin F."/>
        </authorList>
    </citation>
    <scope>NUCLEOTIDE SEQUENCE [LARGE SCALE GENOMIC DNA]</scope>
    <source>
        <strain evidence="5">MAFF 305830</strain>
    </source>
</reference>
<dbReference type="HOGENOM" id="CLU_2062898_0_0_1"/>
<feature type="compositionally biased region" description="Basic and acidic residues" evidence="1">
    <location>
        <begin position="66"/>
        <end position="78"/>
    </location>
</feature>
<dbReference type="EMBL" id="KN824277">
    <property type="protein sequence ID" value="KIM34202.1"/>
    <property type="molecule type" value="Genomic_DNA"/>
</dbReference>
<keyword evidence="2" id="KW-0812">Transmembrane</keyword>
<protein>
    <submittedName>
        <fullName evidence="4">Uncharacterized protein</fullName>
    </submittedName>
</protein>
<gene>
    <name evidence="4" type="ORF">M408DRAFT_325669</name>
</gene>
<name>A0A0C2XZB5_SERVB</name>
<feature type="transmembrane region" description="Helical" evidence="2">
    <location>
        <begin position="31"/>
        <end position="53"/>
    </location>
</feature>
<proteinExistence type="predicted"/>
<dbReference type="OrthoDB" id="3248473at2759"/>
<sequence length="119" mass="12244">MFLRTVAVFTFTPLASSFATAKTPASATALLLAFTFFIGFTTVAAAQSLIGAANRPSSEWSPSKTAGEREVAEGHVPEDNAPPAGPGGKKHRRANSIPLSPAGGAFGPTVRVQEESTAN</sequence>
<accession>A0A0C2XZB5</accession>
<evidence type="ECO:0000313" key="4">
    <source>
        <dbReference type="EMBL" id="KIM34202.1"/>
    </source>
</evidence>
<reference evidence="4 5" key="1">
    <citation type="submission" date="2014-04" db="EMBL/GenBank/DDBJ databases">
        <authorList>
            <consortium name="DOE Joint Genome Institute"/>
            <person name="Kuo A."/>
            <person name="Zuccaro A."/>
            <person name="Kohler A."/>
            <person name="Nagy L.G."/>
            <person name="Floudas D."/>
            <person name="Copeland A."/>
            <person name="Barry K.W."/>
            <person name="Cichocki N."/>
            <person name="Veneault-Fourrey C."/>
            <person name="LaButti K."/>
            <person name="Lindquist E.A."/>
            <person name="Lipzen A."/>
            <person name="Lundell T."/>
            <person name="Morin E."/>
            <person name="Murat C."/>
            <person name="Sun H."/>
            <person name="Tunlid A."/>
            <person name="Henrissat B."/>
            <person name="Grigoriev I.V."/>
            <person name="Hibbett D.S."/>
            <person name="Martin F."/>
            <person name="Nordberg H.P."/>
            <person name="Cantor M.N."/>
            <person name="Hua S.X."/>
        </authorList>
    </citation>
    <scope>NUCLEOTIDE SEQUENCE [LARGE SCALE GENOMIC DNA]</scope>
    <source>
        <strain evidence="4 5">MAFF 305830</strain>
    </source>
</reference>
<feature type="compositionally biased region" description="Polar residues" evidence="1">
    <location>
        <begin position="55"/>
        <end position="64"/>
    </location>
</feature>
<evidence type="ECO:0000256" key="3">
    <source>
        <dbReference type="SAM" id="SignalP"/>
    </source>
</evidence>
<feature type="chain" id="PRO_5002158924" evidence="3">
    <location>
        <begin position="18"/>
        <end position="119"/>
    </location>
</feature>
<feature type="signal peptide" evidence="3">
    <location>
        <begin position="1"/>
        <end position="17"/>
    </location>
</feature>
<dbReference type="AlphaFoldDB" id="A0A0C2XZB5"/>
<keyword evidence="2" id="KW-0472">Membrane</keyword>
<keyword evidence="2" id="KW-1133">Transmembrane helix</keyword>
<evidence type="ECO:0000313" key="5">
    <source>
        <dbReference type="Proteomes" id="UP000054097"/>
    </source>
</evidence>